<accession>A0A089NUU5</accession>
<protein>
    <submittedName>
        <fullName evidence="1">Protein of unassigned function</fullName>
    </submittedName>
</protein>
<reference evidence="1 2" key="1">
    <citation type="journal article" date="2014" name="PLoS ONE">
        <title>Genome Information of Methylobacterium oryzae, a Plant-Probiotic Methylotroph in the Phyllosphere.</title>
        <authorList>
            <person name="Kwak M.J."/>
            <person name="Jeong H."/>
            <person name="Madhaiyan M."/>
            <person name="Lee Y."/>
            <person name="Sa T.M."/>
            <person name="Oh T.K."/>
            <person name="Kim J.F."/>
        </authorList>
    </citation>
    <scope>NUCLEOTIDE SEQUENCE [LARGE SCALE GENOMIC DNA]</scope>
    <source>
        <strain evidence="1 2">CBMB20</strain>
    </source>
</reference>
<dbReference type="HOGENOM" id="CLU_3345845_0_0_5"/>
<evidence type="ECO:0000313" key="1">
    <source>
        <dbReference type="EMBL" id="AIQ89623.1"/>
    </source>
</evidence>
<evidence type="ECO:0000313" key="2">
    <source>
        <dbReference type="Proteomes" id="UP000029492"/>
    </source>
</evidence>
<name>A0A089NUU5_9HYPH</name>
<dbReference type="EMBL" id="CP003811">
    <property type="protein sequence ID" value="AIQ89623.1"/>
    <property type="molecule type" value="Genomic_DNA"/>
</dbReference>
<dbReference type="Proteomes" id="UP000029492">
    <property type="component" value="Chromosome"/>
</dbReference>
<organism evidence="1 2">
    <name type="scientific">Methylobacterium oryzae CBMB20</name>
    <dbReference type="NCBI Taxonomy" id="693986"/>
    <lineage>
        <taxon>Bacteria</taxon>
        <taxon>Pseudomonadati</taxon>
        <taxon>Pseudomonadota</taxon>
        <taxon>Alphaproteobacteria</taxon>
        <taxon>Hyphomicrobiales</taxon>
        <taxon>Methylobacteriaceae</taxon>
        <taxon>Methylobacterium</taxon>
    </lineage>
</organism>
<gene>
    <name evidence="1" type="ORF">MOC_1868</name>
</gene>
<dbReference type="KEGG" id="mor:MOC_1868"/>
<dbReference type="AlphaFoldDB" id="A0A089NUU5"/>
<proteinExistence type="predicted"/>
<dbReference type="STRING" id="693986.MOC_1868"/>
<sequence>MASPVAGPLGCRRGAFLCPWASQERHDWCRATTVWRN</sequence>
<keyword evidence="2" id="KW-1185">Reference proteome</keyword>